<dbReference type="Proteomes" id="UP001569963">
    <property type="component" value="Unassembled WGS sequence"/>
</dbReference>
<dbReference type="RefSeq" id="WP_371951211.1">
    <property type="nucleotide sequence ID" value="NZ_JAXCEI010000008.1"/>
</dbReference>
<evidence type="ECO:0000313" key="2">
    <source>
        <dbReference type="Proteomes" id="UP001569963"/>
    </source>
</evidence>
<name>A0ABV4QD58_9ACTN</name>
<protein>
    <submittedName>
        <fullName evidence="1">Uncharacterized protein</fullName>
    </submittedName>
</protein>
<keyword evidence="2" id="KW-1185">Reference proteome</keyword>
<comment type="caution">
    <text evidence="1">The sequence shown here is derived from an EMBL/GenBank/DDBJ whole genome shotgun (WGS) entry which is preliminary data.</text>
</comment>
<sequence length="92" mass="9506">MDGFVQNSEVARSLAGPWLDGSSSFTDDVARLLGSVDTAGVRDLTLSALLLRLIKSGGPDASGFQDLLDTARRLGVADAPLSEINGTALTSN</sequence>
<gene>
    <name evidence="1" type="ORF">SM611_19495</name>
</gene>
<accession>A0ABV4QD58</accession>
<proteinExistence type="predicted"/>
<reference evidence="1 2" key="1">
    <citation type="submission" date="2023-11" db="EMBL/GenBank/DDBJ databases">
        <title>Actinomadura monticuli sp. nov., isolated from volcanic ash.</title>
        <authorList>
            <person name="Lee S.D."/>
            <person name="Yang H."/>
            <person name="Kim I.S."/>
        </authorList>
    </citation>
    <scope>NUCLEOTIDE SEQUENCE [LARGE SCALE GENOMIC DNA]</scope>
    <source>
        <strain evidence="1 2">DLS-62</strain>
    </source>
</reference>
<organism evidence="1 2">
    <name type="scientific">Actinomadura monticuli</name>
    <dbReference type="NCBI Taxonomy" id="3097367"/>
    <lineage>
        <taxon>Bacteria</taxon>
        <taxon>Bacillati</taxon>
        <taxon>Actinomycetota</taxon>
        <taxon>Actinomycetes</taxon>
        <taxon>Streptosporangiales</taxon>
        <taxon>Thermomonosporaceae</taxon>
        <taxon>Actinomadura</taxon>
    </lineage>
</organism>
<evidence type="ECO:0000313" key="1">
    <source>
        <dbReference type="EMBL" id="MFA1541113.1"/>
    </source>
</evidence>
<dbReference type="EMBL" id="JAXCEI010000008">
    <property type="protein sequence ID" value="MFA1541113.1"/>
    <property type="molecule type" value="Genomic_DNA"/>
</dbReference>